<evidence type="ECO:0000256" key="1">
    <source>
        <dbReference type="SAM" id="MobiDB-lite"/>
    </source>
</evidence>
<sequence length="641" mass="69793">MRDVDKPSSSNHHHHHHKSGGNNSKNNGKTDVKGEVRRGLEILDKIVNEVAQAKWILKGVLDHLEETDSKPAKCVNCNGNDRINDRKKESPSKDKKDKDKKAKKAVLPMVSGHTVQRPKINLLRVDDQRSRDREPQPGRSGGSRAGGSGRVSSSVKRGRNSRDDDEERGGKKRRSASRSRSRGRSSVRSGKSKKRVSSSSSSSSSSSGSSSSGSSSSSSRSTRSRSTPAAVRKKPSHQDDELLSVGGSGSDMAVKRKQDPKPSTSVKQKKPNTSNADGSKTSPVHPHGSASSKFLSSAQSIEVLKKKHKLKEIIIKLPNVSKLMKYQNKVNLNELKESDVQVFWRTWKAKKKEPPKPATPPPPPRKMIGPKSKMAGLKAKADAEASKKPQMTSAEVLRAKLREKFQKFKMQKMSGGGGDGTQTLPDSTSGVDAKPQVLKTDNKAAHKELAAIGLSVYVSAKTEQETVNDVVGKALANDRSELLEMKRDQWTMMPNPRTGVDSIKEEVQKGIRKAVGDDDDFSSHKKDNTDQYVLGNYYLVSKEGQPLQLMRYMGASLGDLPPCASEEDSGAPSGFVPLDISSLSKSQFNMLQDLGNNRGSTNSETSHKTVKIEMSDSEEDDDGGFGVTIPNVAPEDESDVD</sequence>
<evidence type="ECO:0000313" key="3">
    <source>
        <dbReference type="Proteomes" id="UP001642540"/>
    </source>
</evidence>
<feature type="region of interest" description="Disordered" evidence="1">
    <location>
        <begin position="592"/>
        <end position="641"/>
    </location>
</feature>
<keyword evidence="3" id="KW-1185">Reference proteome</keyword>
<accession>A0ABP1RAF5</accession>
<dbReference type="Proteomes" id="UP001642540">
    <property type="component" value="Unassembled WGS sequence"/>
</dbReference>
<evidence type="ECO:0000313" key="2">
    <source>
        <dbReference type="EMBL" id="CAL8124262.1"/>
    </source>
</evidence>
<feature type="compositionally biased region" description="Polar residues" evidence="1">
    <location>
        <begin position="261"/>
        <end position="282"/>
    </location>
</feature>
<name>A0ABP1RAF5_9HEXA</name>
<feature type="compositionally biased region" description="Low complexity" evidence="1">
    <location>
        <begin position="197"/>
        <end position="226"/>
    </location>
</feature>
<feature type="region of interest" description="Disordered" evidence="1">
    <location>
        <begin position="67"/>
        <end position="295"/>
    </location>
</feature>
<feature type="compositionally biased region" description="Gly residues" evidence="1">
    <location>
        <begin position="139"/>
        <end position="149"/>
    </location>
</feature>
<feature type="region of interest" description="Disordered" evidence="1">
    <location>
        <begin position="346"/>
        <end position="393"/>
    </location>
</feature>
<feature type="compositionally biased region" description="Polar residues" evidence="1">
    <location>
        <begin position="421"/>
        <end position="430"/>
    </location>
</feature>
<feature type="compositionally biased region" description="Pro residues" evidence="1">
    <location>
        <begin position="356"/>
        <end position="365"/>
    </location>
</feature>
<dbReference type="EMBL" id="CAXLJM020000068">
    <property type="protein sequence ID" value="CAL8124262.1"/>
    <property type="molecule type" value="Genomic_DNA"/>
</dbReference>
<proteinExistence type="predicted"/>
<protein>
    <submittedName>
        <fullName evidence="2">Uncharacterized protein</fullName>
    </submittedName>
</protein>
<feature type="compositionally biased region" description="Polar residues" evidence="1">
    <location>
        <begin position="592"/>
        <end position="604"/>
    </location>
</feature>
<gene>
    <name evidence="2" type="ORF">ODALV1_LOCUS20538</name>
</gene>
<feature type="compositionally biased region" description="Basic and acidic residues" evidence="1">
    <location>
        <begin position="82"/>
        <end position="100"/>
    </location>
</feature>
<organism evidence="2 3">
    <name type="scientific">Orchesella dallaii</name>
    <dbReference type="NCBI Taxonomy" id="48710"/>
    <lineage>
        <taxon>Eukaryota</taxon>
        <taxon>Metazoa</taxon>
        <taxon>Ecdysozoa</taxon>
        <taxon>Arthropoda</taxon>
        <taxon>Hexapoda</taxon>
        <taxon>Collembola</taxon>
        <taxon>Entomobryomorpha</taxon>
        <taxon>Entomobryoidea</taxon>
        <taxon>Orchesellidae</taxon>
        <taxon>Orchesellinae</taxon>
        <taxon>Orchesella</taxon>
    </lineage>
</organism>
<feature type="region of interest" description="Disordered" evidence="1">
    <location>
        <begin position="1"/>
        <end position="33"/>
    </location>
</feature>
<feature type="compositionally biased region" description="Basic and acidic residues" evidence="1">
    <location>
        <begin position="124"/>
        <end position="136"/>
    </location>
</feature>
<feature type="compositionally biased region" description="Basic residues" evidence="1">
    <location>
        <begin position="170"/>
        <end position="196"/>
    </location>
</feature>
<feature type="compositionally biased region" description="Basic and acidic residues" evidence="1">
    <location>
        <begin position="605"/>
        <end position="614"/>
    </location>
</feature>
<reference evidence="2 3" key="1">
    <citation type="submission" date="2024-08" db="EMBL/GenBank/DDBJ databases">
        <authorList>
            <person name="Cucini C."/>
            <person name="Frati F."/>
        </authorList>
    </citation>
    <scope>NUCLEOTIDE SEQUENCE [LARGE SCALE GENOMIC DNA]</scope>
</reference>
<feature type="region of interest" description="Disordered" evidence="1">
    <location>
        <begin position="410"/>
        <end position="436"/>
    </location>
</feature>
<comment type="caution">
    <text evidence="2">The sequence shown here is derived from an EMBL/GenBank/DDBJ whole genome shotgun (WGS) entry which is preliminary data.</text>
</comment>